<accession>A0A9P6SV11</accession>
<dbReference type="GO" id="GO:0036503">
    <property type="term" value="P:ERAD pathway"/>
    <property type="evidence" value="ECO:0007669"/>
    <property type="project" value="TreeGrafter"/>
</dbReference>
<sequence length="993" mass="109687">MRLYALKGGLCHICASGNTPLWKKYLAPYYFEGEGNHENHIDADAEDNGSGNDNGPGDGNDNSKRSRMFKNENWEICIQQQPEDAAGQDSPIVGRADLGIEKFQENMNDQDRIEHGNKLYQDAVQLLNASPIKVDQRVFVKQQSTLARSFLSDELQKQKGILPTALRLVTQGFMSFFKSAPATTSTSTSSSAKESDDSQEPAKVAVKRHRDPMIAKAMDLLHAAGYEYSNDDALYTLASILFHGQYKVKRDLGQAFDMFVTLADRSGNATAQQIVGFMYSTGLGNVVERDEAKAVLYTTFAARGHNTAAELTLGYKYMLGIGTKKSCQDSVDYYKRAADKAHEMYLSGPPLGRTMPPIKIRLTDGEGGTYGAGASGPGTPSTNALASDIRDFIEFRRYIAEKDSPQAKEARFQLGILFYTGNAGSTTTIPRDYQKAGKYLKLVADAFFNSKTSTTEAILEAKEQRPKEAEEAGVTAALLGKMYWRGEGYEVDEEQALKWFQRGALLDNQVALNALGTMYMKGAAGLPVDNARAMEYFKKAAELKYPDAQVNMGLIYLNDPKLYTFAFKYFKEAFQMQNFQAVYHLGQMYYYGFGVPKKCDEAARYFKYVAERGDWDDTLFSDAHDAYEAGDIEYAAIGYLQAAERGYEVGQSNFAWILDRELPTSHYLTTLTSPSRTALAAISESALVSLGTPSRLLEMALVYWTRSANQGDVDARVKMGDYYFTGIGTEVDYKKATACYQVAAEAESSAMAMWNLGWMHENGVGVTKLNARYIWSYLTGGETGSEAGSFWSIGGKSTGTESSTKDSSGKADQGVEGRASDASGKDGSTGTRIGSGSRKSWDLDEISESVIEKWKSQKQAGPGEDSEVDDNDPFQHPNQHPRQGGEEDEEFLLEEEDLVEGLVIVGLCMVVGYLMYVRQFRFANQGQQQQQQNQNDNSNQQRQNNNNNNNNNNDDNNNNNNNNNNQNQPPPVVEGLPGDPHAPGRFVYYAAGG</sequence>
<feature type="region of interest" description="Disordered" evidence="2">
    <location>
        <begin position="40"/>
        <end position="66"/>
    </location>
</feature>
<dbReference type="AlphaFoldDB" id="A0A9P6SV11"/>
<keyword evidence="3" id="KW-0472">Membrane</keyword>
<feature type="transmembrane region" description="Helical" evidence="3">
    <location>
        <begin position="898"/>
        <end position="917"/>
    </location>
</feature>
<evidence type="ECO:0000313" key="5">
    <source>
        <dbReference type="Proteomes" id="UP000749646"/>
    </source>
</evidence>
<feature type="compositionally biased region" description="Low complexity" evidence="2">
    <location>
        <begin position="927"/>
        <end position="967"/>
    </location>
</feature>
<evidence type="ECO:0000256" key="1">
    <source>
        <dbReference type="ARBA" id="ARBA00038101"/>
    </source>
</evidence>
<dbReference type="Proteomes" id="UP000749646">
    <property type="component" value="Unassembled WGS sequence"/>
</dbReference>
<reference evidence="4" key="1">
    <citation type="journal article" date="2020" name="Fungal Divers.">
        <title>Resolving the Mortierellaceae phylogeny through synthesis of multi-gene phylogenetics and phylogenomics.</title>
        <authorList>
            <person name="Vandepol N."/>
            <person name="Liber J."/>
            <person name="Desiro A."/>
            <person name="Na H."/>
            <person name="Kennedy M."/>
            <person name="Barry K."/>
            <person name="Grigoriev I.V."/>
            <person name="Miller A.N."/>
            <person name="O'Donnell K."/>
            <person name="Stajich J.E."/>
            <person name="Bonito G."/>
        </authorList>
    </citation>
    <scope>NUCLEOTIDE SEQUENCE</scope>
    <source>
        <strain evidence="4">MES-2147</strain>
    </source>
</reference>
<comment type="similarity">
    <text evidence="1">Belongs to the sel-1 family.</text>
</comment>
<feature type="compositionally biased region" description="Basic and acidic residues" evidence="2">
    <location>
        <begin position="803"/>
        <end position="819"/>
    </location>
</feature>
<feature type="region of interest" description="Disordered" evidence="2">
    <location>
        <begin position="927"/>
        <end position="981"/>
    </location>
</feature>
<dbReference type="InterPro" id="IPR006597">
    <property type="entry name" value="Sel1-like"/>
</dbReference>
<dbReference type="EMBL" id="JAAAHW010000134">
    <property type="protein sequence ID" value="KAG0006288.1"/>
    <property type="molecule type" value="Genomic_DNA"/>
</dbReference>
<feature type="region of interest" description="Disordered" evidence="2">
    <location>
        <begin position="796"/>
        <end position="840"/>
    </location>
</feature>
<dbReference type="PANTHER" id="PTHR11102">
    <property type="entry name" value="SEL-1-LIKE PROTEIN"/>
    <property type="match status" value="1"/>
</dbReference>
<feature type="region of interest" description="Disordered" evidence="2">
    <location>
        <begin position="854"/>
        <end position="889"/>
    </location>
</feature>
<keyword evidence="3" id="KW-0812">Transmembrane</keyword>
<dbReference type="GO" id="GO:0005789">
    <property type="term" value="C:endoplasmic reticulum membrane"/>
    <property type="evidence" value="ECO:0007669"/>
    <property type="project" value="TreeGrafter"/>
</dbReference>
<dbReference type="Gene3D" id="1.25.40.10">
    <property type="entry name" value="Tetratricopeptide repeat domain"/>
    <property type="match status" value="3"/>
</dbReference>
<dbReference type="InterPro" id="IPR011990">
    <property type="entry name" value="TPR-like_helical_dom_sf"/>
</dbReference>
<name>A0A9P6SV11_9FUNG</name>
<dbReference type="SMART" id="SM00671">
    <property type="entry name" value="SEL1"/>
    <property type="match status" value="10"/>
</dbReference>
<evidence type="ECO:0000313" key="4">
    <source>
        <dbReference type="EMBL" id="KAG0006288.1"/>
    </source>
</evidence>
<dbReference type="Pfam" id="PF08238">
    <property type="entry name" value="Sel1"/>
    <property type="match status" value="10"/>
</dbReference>
<evidence type="ECO:0000256" key="3">
    <source>
        <dbReference type="SAM" id="Phobius"/>
    </source>
</evidence>
<dbReference type="PANTHER" id="PTHR11102:SF147">
    <property type="entry name" value="SEL1L ADAPTOR SUBUNIT OF ERAD E3 UBIQUITIN LIGASE"/>
    <property type="match status" value="1"/>
</dbReference>
<evidence type="ECO:0000256" key="2">
    <source>
        <dbReference type="SAM" id="MobiDB-lite"/>
    </source>
</evidence>
<feature type="region of interest" description="Disordered" evidence="2">
    <location>
        <begin position="181"/>
        <end position="206"/>
    </location>
</feature>
<keyword evidence="5" id="KW-1185">Reference proteome</keyword>
<dbReference type="InterPro" id="IPR050767">
    <property type="entry name" value="Sel1_AlgK"/>
</dbReference>
<gene>
    <name evidence="4" type="primary">HRD3</name>
    <name evidence="4" type="ORF">BGZ65_008832</name>
</gene>
<protein>
    <submittedName>
        <fullName evidence="4">ERAD-associated protein</fullName>
    </submittedName>
</protein>
<keyword evidence="3" id="KW-1133">Transmembrane helix</keyword>
<dbReference type="SUPFAM" id="SSF81901">
    <property type="entry name" value="HCP-like"/>
    <property type="match status" value="3"/>
</dbReference>
<comment type="caution">
    <text evidence="4">The sequence shown here is derived from an EMBL/GenBank/DDBJ whole genome shotgun (WGS) entry which is preliminary data.</text>
</comment>
<dbReference type="OrthoDB" id="27934at2759"/>
<organism evidence="4 5">
    <name type="scientific">Modicella reniformis</name>
    <dbReference type="NCBI Taxonomy" id="1440133"/>
    <lineage>
        <taxon>Eukaryota</taxon>
        <taxon>Fungi</taxon>
        <taxon>Fungi incertae sedis</taxon>
        <taxon>Mucoromycota</taxon>
        <taxon>Mortierellomycotina</taxon>
        <taxon>Mortierellomycetes</taxon>
        <taxon>Mortierellales</taxon>
        <taxon>Mortierellaceae</taxon>
        <taxon>Modicella</taxon>
    </lineage>
</organism>
<feature type="compositionally biased region" description="Low complexity" evidence="2">
    <location>
        <begin position="828"/>
        <end position="838"/>
    </location>
</feature>
<proteinExistence type="inferred from homology"/>
<feature type="compositionally biased region" description="Low complexity" evidence="2">
    <location>
        <begin position="181"/>
        <end position="192"/>
    </location>
</feature>